<organism evidence="1 2">
    <name type="scientific">Saprolegnia parasitica (strain CBS 223.65)</name>
    <dbReference type="NCBI Taxonomy" id="695850"/>
    <lineage>
        <taxon>Eukaryota</taxon>
        <taxon>Sar</taxon>
        <taxon>Stramenopiles</taxon>
        <taxon>Oomycota</taxon>
        <taxon>Saprolegniomycetes</taxon>
        <taxon>Saprolegniales</taxon>
        <taxon>Saprolegniaceae</taxon>
        <taxon>Saprolegnia</taxon>
    </lineage>
</organism>
<dbReference type="GeneID" id="24134920"/>
<gene>
    <name evidence="1" type="ORF">SPRG_13009</name>
</gene>
<dbReference type="SUPFAM" id="SSF58100">
    <property type="entry name" value="Bacterial hemolysins"/>
    <property type="match status" value="1"/>
</dbReference>
<dbReference type="RefSeq" id="XP_012207595.1">
    <property type="nucleotide sequence ID" value="XM_012352205.1"/>
</dbReference>
<protein>
    <submittedName>
        <fullName evidence="1">Uncharacterized protein</fullName>
    </submittedName>
</protein>
<accession>A0A067C583</accession>
<sequence length="237" mass="26545">MGIFWPKPAIDDARCRDASAACWGPCQATVLALLEGKNDYPGTAREVLDLIYERMNSGLDQHLTSMKGTFSWCCEAESYLEVYLTTRDTQDTETLRNNVAVHLEKAPAMTTASLKSIENSLLAVNDAIGHLAAFRVAINNNFVVRSQDWRAQRNKVIRKLDAAETCFQATKEALERARNVLKRDSHQVNAIQTCSRIVHNFIRLNNRNVPQLQAQSEMLLGLCRDFIGIASVPCSLF</sequence>
<dbReference type="Proteomes" id="UP000030745">
    <property type="component" value="Unassembled WGS sequence"/>
</dbReference>
<dbReference type="VEuPathDB" id="FungiDB:SPRG_13009"/>
<dbReference type="KEGG" id="spar:SPRG_13009"/>
<reference evidence="1 2" key="1">
    <citation type="journal article" date="2013" name="PLoS Genet.">
        <title>Distinctive expansion of potential virulence genes in the genome of the oomycete fish pathogen Saprolegnia parasitica.</title>
        <authorList>
            <person name="Jiang R.H."/>
            <person name="de Bruijn I."/>
            <person name="Haas B.J."/>
            <person name="Belmonte R."/>
            <person name="Lobach L."/>
            <person name="Christie J."/>
            <person name="van den Ackerveken G."/>
            <person name="Bottin A."/>
            <person name="Bulone V."/>
            <person name="Diaz-Moreno S.M."/>
            <person name="Dumas B."/>
            <person name="Fan L."/>
            <person name="Gaulin E."/>
            <person name="Govers F."/>
            <person name="Grenville-Briggs L.J."/>
            <person name="Horner N.R."/>
            <person name="Levin J.Z."/>
            <person name="Mammella M."/>
            <person name="Meijer H.J."/>
            <person name="Morris P."/>
            <person name="Nusbaum C."/>
            <person name="Oome S."/>
            <person name="Phillips A.J."/>
            <person name="van Rooyen D."/>
            <person name="Rzeszutek E."/>
            <person name="Saraiva M."/>
            <person name="Secombes C.J."/>
            <person name="Seidl M.F."/>
            <person name="Snel B."/>
            <person name="Stassen J.H."/>
            <person name="Sykes S."/>
            <person name="Tripathy S."/>
            <person name="van den Berg H."/>
            <person name="Vega-Arreguin J.C."/>
            <person name="Wawra S."/>
            <person name="Young S.K."/>
            <person name="Zeng Q."/>
            <person name="Dieguez-Uribeondo J."/>
            <person name="Russ C."/>
            <person name="Tyler B.M."/>
            <person name="van West P."/>
        </authorList>
    </citation>
    <scope>NUCLEOTIDE SEQUENCE [LARGE SCALE GENOMIC DNA]</scope>
    <source>
        <strain evidence="1 2">CBS 223.65</strain>
    </source>
</reference>
<name>A0A067C583_SAPPC</name>
<dbReference type="AlphaFoldDB" id="A0A067C583"/>
<evidence type="ECO:0000313" key="2">
    <source>
        <dbReference type="Proteomes" id="UP000030745"/>
    </source>
</evidence>
<proteinExistence type="predicted"/>
<keyword evidence="2" id="KW-1185">Reference proteome</keyword>
<dbReference type="EMBL" id="KK583282">
    <property type="protein sequence ID" value="KDO21671.1"/>
    <property type="molecule type" value="Genomic_DNA"/>
</dbReference>
<evidence type="ECO:0000313" key="1">
    <source>
        <dbReference type="EMBL" id="KDO21671.1"/>
    </source>
</evidence>
<dbReference type="Gene3D" id="1.20.1170.10">
    <property type="match status" value="1"/>
</dbReference>
<dbReference type="OrthoDB" id="10546254at2759"/>